<feature type="transmembrane region" description="Helical" evidence="1">
    <location>
        <begin position="22"/>
        <end position="42"/>
    </location>
</feature>
<comment type="caution">
    <text evidence="2">The sequence shown here is derived from an EMBL/GenBank/DDBJ whole genome shotgun (WGS) entry which is preliminary data.</text>
</comment>
<organism evidence="2 3">
    <name type="scientific">Halalkalibacter okhensis</name>
    <dbReference type="NCBI Taxonomy" id="333138"/>
    <lineage>
        <taxon>Bacteria</taxon>
        <taxon>Bacillati</taxon>
        <taxon>Bacillota</taxon>
        <taxon>Bacilli</taxon>
        <taxon>Bacillales</taxon>
        <taxon>Bacillaceae</taxon>
        <taxon>Halalkalibacter</taxon>
    </lineage>
</organism>
<evidence type="ECO:0000313" key="3">
    <source>
        <dbReference type="Proteomes" id="UP000030832"/>
    </source>
</evidence>
<accession>A0A0B0I8U8</accession>
<keyword evidence="1" id="KW-1133">Transmembrane helix</keyword>
<feature type="transmembrane region" description="Helical" evidence="1">
    <location>
        <begin position="182"/>
        <end position="208"/>
    </location>
</feature>
<dbReference type="AlphaFoldDB" id="A0A0B0I8U8"/>
<sequence>MYLTELSLFEVIKRQFRYKIKAYLGIFVSLMILQIIAIVFSLNGASSVGSGSDSFSITVSNYSADLVIVFTFLWSFISAILLTTRAYRFDDFSFVTNRLSSSVSTILFLIFACTFAGICAMLSSFLLKTIIYFFFTDLTIAGGILQTIPDKLMIGTIATILYVTLFGAVGYLIGALTQLHKIFVISIPAVVFGFLFIGAPLGVGNVFLWINEFLFQETSFIIFTAKVIGLSGLCFGSSILMLNRLEVRQ</sequence>
<dbReference type="EMBL" id="JRJU01000027">
    <property type="protein sequence ID" value="KHF38898.1"/>
    <property type="molecule type" value="Genomic_DNA"/>
</dbReference>
<dbReference type="OrthoDB" id="1795989at2"/>
<feature type="transmembrane region" description="Helical" evidence="1">
    <location>
        <begin position="62"/>
        <end position="82"/>
    </location>
</feature>
<evidence type="ECO:0000313" key="2">
    <source>
        <dbReference type="EMBL" id="KHF38898.1"/>
    </source>
</evidence>
<protein>
    <submittedName>
        <fullName evidence="2">Uncharacterized protein</fullName>
    </submittedName>
</protein>
<feature type="transmembrane region" description="Helical" evidence="1">
    <location>
        <begin position="220"/>
        <end position="242"/>
    </location>
</feature>
<keyword evidence="1" id="KW-0472">Membrane</keyword>
<feature type="transmembrane region" description="Helical" evidence="1">
    <location>
        <begin position="152"/>
        <end position="176"/>
    </location>
</feature>
<dbReference type="eggNOG" id="ENOG5031Z68">
    <property type="taxonomic scope" value="Bacteria"/>
</dbReference>
<dbReference type="RefSeq" id="WP_034631646.1">
    <property type="nucleotide sequence ID" value="NZ_JRJU01000027.1"/>
</dbReference>
<proteinExistence type="predicted"/>
<reference evidence="2 3" key="1">
    <citation type="submission" date="2014-09" db="EMBL/GenBank/DDBJ databases">
        <title>Genome sequencing and annotation of Bacillus Okhensis strain Kh10-101T.</title>
        <authorList>
            <person name="Prakash J.S."/>
        </authorList>
    </citation>
    <scope>NUCLEOTIDE SEQUENCE [LARGE SCALE GENOMIC DNA]</scope>
    <source>
        <strain evidence="3">Kh10-101T</strain>
    </source>
</reference>
<dbReference type="STRING" id="333138.LQ50_18370"/>
<feature type="transmembrane region" description="Helical" evidence="1">
    <location>
        <begin position="103"/>
        <end position="123"/>
    </location>
</feature>
<evidence type="ECO:0000256" key="1">
    <source>
        <dbReference type="SAM" id="Phobius"/>
    </source>
</evidence>
<name>A0A0B0I8U8_9BACI</name>
<keyword evidence="3" id="KW-1185">Reference proteome</keyword>
<gene>
    <name evidence="2" type="ORF">LQ50_18370</name>
</gene>
<dbReference type="Proteomes" id="UP000030832">
    <property type="component" value="Unassembled WGS sequence"/>
</dbReference>
<keyword evidence="1" id="KW-0812">Transmembrane</keyword>